<evidence type="ECO:0000313" key="7">
    <source>
        <dbReference type="EMBL" id="EMI57097.1"/>
    </source>
</evidence>
<feature type="domain" description="Sulfatase N-terminal" evidence="6">
    <location>
        <begin position="33"/>
        <end position="436"/>
    </location>
</feature>
<keyword evidence="8" id="KW-1185">Reference proteome</keyword>
<evidence type="ECO:0000256" key="3">
    <source>
        <dbReference type="ARBA" id="ARBA00022801"/>
    </source>
</evidence>
<feature type="chain" id="PRO_5004072903" evidence="5">
    <location>
        <begin position="27"/>
        <end position="548"/>
    </location>
</feature>
<feature type="signal peptide" evidence="5">
    <location>
        <begin position="1"/>
        <end position="26"/>
    </location>
</feature>
<keyword evidence="4" id="KW-0106">Calcium</keyword>
<dbReference type="RefSeq" id="WP_008675921.1">
    <property type="nucleotide sequence ID" value="NZ_ANOH01000113.1"/>
</dbReference>
<dbReference type="EMBL" id="ANOH01000113">
    <property type="protein sequence ID" value="EMI57097.1"/>
    <property type="molecule type" value="Genomic_DNA"/>
</dbReference>
<dbReference type="Gene3D" id="3.40.720.10">
    <property type="entry name" value="Alkaline Phosphatase, subunit A"/>
    <property type="match status" value="1"/>
</dbReference>
<dbReference type="InterPro" id="IPR000917">
    <property type="entry name" value="Sulfatase_N"/>
</dbReference>
<dbReference type="PROSITE" id="PS00149">
    <property type="entry name" value="SULFATASE_2"/>
    <property type="match status" value="1"/>
</dbReference>
<evidence type="ECO:0000256" key="1">
    <source>
        <dbReference type="ARBA" id="ARBA00008779"/>
    </source>
</evidence>
<dbReference type="InterPro" id="IPR050738">
    <property type="entry name" value="Sulfatase"/>
</dbReference>
<organism evidence="7 8">
    <name type="scientific">Rhodopirellula sallentina SM41</name>
    <dbReference type="NCBI Taxonomy" id="1263870"/>
    <lineage>
        <taxon>Bacteria</taxon>
        <taxon>Pseudomonadati</taxon>
        <taxon>Planctomycetota</taxon>
        <taxon>Planctomycetia</taxon>
        <taxon>Pirellulales</taxon>
        <taxon>Pirellulaceae</taxon>
        <taxon>Rhodopirellula</taxon>
    </lineage>
</organism>
<evidence type="ECO:0000259" key="6">
    <source>
        <dbReference type="Pfam" id="PF00884"/>
    </source>
</evidence>
<dbReference type="PANTHER" id="PTHR42693:SF53">
    <property type="entry name" value="ENDO-4-O-SULFATASE"/>
    <property type="match status" value="1"/>
</dbReference>
<dbReference type="InterPro" id="IPR017850">
    <property type="entry name" value="Alkaline_phosphatase_core_sf"/>
</dbReference>
<dbReference type="GO" id="GO:0046872">
    <property type="term" value="F:metal ion binding"/>
    <property type="evidence" value="ECO:0007669"/>
    <property type="project" value="UniProtKB-KW"/>
</dbReference>
<sequence length="548" mass="60980">MWNQLRCRLNIVATASFLATFLVACAAESAEPPNVLVVLFDDLGYSDLGCYGGEIPTPNIDGLSRGGLRFTRMTTSARCCPSRAALLTGLHPGQAGIPNFGGQLVDNCATLAEVLKANGYSTYAVGKWHVGHTPVERGFDEYYGFPAGHSRDQWRPNAYVRLPRDREPEIKVAENEFYATDVFTEYALEFLDQAEAKQKPWFMYLAHSSPHFPLQAPIESTRSFVSTYRQGWDKLRADRFMKMKQIGLIQDHRWKLTERSLVPVESRNAIANGYSGKPNPAWDELSSDLQEDLAHRMAIYAAMVKHVDVGVGRIIDRLNVSGQLENTLVLILSDNGACYEWGPLGFDDASRKGITHLYRGERLKQIGLAGTYISVGSAWANLSNTPHRLYKHFTHEGGILSPMVVHWPAGIQEPGRWVRDSAHLIDVMSTVVDVTGASYPTMIRNAEVQPMEGVSLASLFTPGNSLAERTLCYQHSGARAIQSGDWKLVLGKRFPTTPKWELYNIKDDPCETVDLAPQNPERVAIMTKQWEAWAKRTTALAPGNKPKG</sequence>
<dbReference type="Pfam" id="PF00884">
    <property type="entry name" value="Sulfatase"/>
    <property type="match status" value="1"/>
</dbReference>
<dbReference type="InterPro" id="IPR024607">
    <property type="entry name" value="Sulfatase_CS"/>
</dbReference>
<evidence type="ECO:0000256" key="5">
    <source>
        <dbReference type="SAM" id="SignalP"/>
    </source>
</evidence>
<protein>
    <submittedName>
        <fullName evidence="7">Arylsulfatase</fullName>
    </submittedName>
</protein>
<dbReference type="Gene3D" id="3.30.1120.10">
    <property type="match status" value="1"/>
</dbReference>
<dbReference type="CDD" id="cd16025">
    <property type="entry name" value="PAS_like"/>
    <property type="match status" value="1"/>
</dbReference>
<dbReference type="AlphaFoldDB" id="M5U6J9"/>
<dbReference type="PROSITE" id="PS51257">
    <property type="entry name" value="PROKAR_LIPOPROTEIN"/>
    <property type="match status" value="1"/>
</dbReference>
<evidence type="ECO:0000313" key="8">
    <source>
        <dbReference type="Proteomes" id="UP000011885"/>
    </source>
</evidence>
<dbReference type="OrthoDB" id="9783154at2"/>
<accession>M5U6J9</accession>
<reference evidence="7 8" key="1">
    <citation type="journal article" date="2013" name="Mar. Genomics">
        <title>Expression of sulfatases in Rhodopirellula baltica and the diversity of sulfatases in the genus Rhodopirellula.</title>
        <authorList>
            <person name="Wegner C.E."/>
            <person name="Richter-Heitmann T."/>
            <person name="Klindworth A."/>
            <person name="Klockow C."/>
            <person name="Richter M."/>
            <person name="Achstetter T."/>
            <person name="Glockner F.O."/>
            <person name="Harder J."/>
        </authorList>
    </citation>
    <scope>NUCLEOTIDE SEQUENCE [LARGE SCALE GENOMIC DNA]</scope>
    <source>
        <strain evidence="7 8">SM41</strain>
    </source>
</reference>
<dbReference type="PATRIC" id="fig|1263870.3.peg.1618"/>
<dbReference type="Proteomes" id="UP000011885">
    <property type="component" value="Unassembled WGS sequence"/>
</dbReference>
<keyword evidence="5" id="KW-0732">Signal</keyword>
<keyword evidence="3" id="KW-0378">Hydrolase</keyword>
<comment type="caution">
    <text evidence="7">The sequence shown here is derived from an EMBL/GenBank/DDBJ whole genome shotgun (WGS) entry which is preliminary data.</text>
</comment>
<dbReference type="SUPFAM" id="SSF53649">
    <property type="entry name" value="Alkaline phosphatase-like"/>
    <property type="match status" value="1"/>
</dbReference>
<evidence type="ECO:0000256" key="2">
    <source>
        <dbReference type="ARBA" id="ARBA00022723"/>
    </source>
</evidence>
<name>M5U6J9_9BACT</name>
<evidence type="ECO:0000256" key="4">
    <source>
        <dbReference type="ARBA" id="ARBA00022837"/>
    </source>
</evidence>
<comment type="similarity">
    <text evidence="1">Belongs to the sulfatase family.</text>
</comment>
<dbReference type="GO" id="GO:0004065">
    <property type="term" value="F:arylsulfatase activity"/>
    <property type="evidence" value="ECO:0007669"/>
    <property type="project" value="TreeGrafter"/>
</dbReference>
<dbReference type="PANTHER" id="PTHR42693">
    <property type="entry name" value="ARYLSULFATASE FAMILY MEMBER"/>
    <property type="match status" value="1"/>
</dbReference>
<proteinExistence type="inferred from homology"/>
<keyword evidence="2" id="KW-0479">Metal-binding</keyword>
<gene>
    <name evidence="7" type="ORF">RSSM_01507</name>
</gene>